<reference evidence="1" key="1">
    <citation type="journal article" date="2015" name="Nature">
        <title>Complex archaea that bridge the gap between prokaryotes and eukaryotes.</title>
        <authorList>
            <person name="Spang A."/>
            <person name="Saw J.H."/>
            <person name="Jorgensen S.L."/>
            <person name="Zaremba-Niedzwiedzka K."/>
            <person name="Martijn J."/>
            <person name="Lind A.E."/>
            <person name="van Eijk R."/>
            <person name="Schleper C."/>
            <person name="Guy L."/>
            <person name="Ettema T.J."/>
        </authorList>
    </citation>
    <scope>NUCLEOTIDE SEQUENCE</scope>
</reference>
<comment type="caution">
    <text evidence="1">The sequence shown here is derived from an EMBL/GenBank/DDBJ whole genome shotgun (WGS) entry which is preliminary data.</text>
</comment>
<sequence>MFAKRKTILLEVYDHKIATDSTNLETDKWTHYWNFKVTVVTLFNKVREVKVDLTEIVKILLKKENAEEFSEFFDNMSLVNLAIKEMLLNKKLPTKVEPVETYFEHPIGTHWHRITGNLKFFIKDLDFKEEELIAMPSIASIASITDSVAPVVV</sequence>
<protein>
    <submittedName>
        <fullName evidence="1">Uncharacterized protein</fullName>
    </submittedName>
</protein>
<gene>
    <name evidence="1" type="ORF">LCGC14_0175840</name>
</gene>
<dbReference type="EMBL" id="LAZR01000069">
    <property type="protein sequence ID" value="KKN95715.1"/>
    <property type="molecule type" value="Genomic_DNA"/>
</dbReference>
<accession>A0A0F9URF1</accession>
<evidence type="ECO:0000313" key="1">
    <source>
        <dbReference type="EMBL" id="KKN95715.1"/>
    </source>
</evidence>
<dbReference type="AlphaFoldDB" id="A0A0F9URF1"/>
<proteinExistence type="predicted"/>
<organism evidence="1">
    <name type="scientific">marine sediment metagenome</name>
    <dbReference type="NCBI Taxonomy" id="412755"/>
    <lineage>
        <taxon>unclassified sequences</taxon>
        <taxon>metagenomes</taxon>
        <taxon>ecological metagenomes</taxon>
    </lineage>
</organism>
<name>A0A0F9URF1_9ZZZZ</name>